<reference evidence="2 3" key="1">
    <citation type="submission" date="2013-08" db="EMBL/GenBank/DDBJ databases">
        <title>The genome sequence of Skermanella stibiiresistens.</title>
        <authorList>
            <person name="Zhu W."/>
            <person name="Wang G."/>
        </authorList>
    </citation>
    <scope>NUCLEOTIDE SEQUENCE [LARGE SCALE GENOMIC DNA]</scope>
    <source>
        <strain evidence="2 3">SB22</strain>
    </source>
</reference>
<dbReference type="CDD" id="cd02227">
    <property type="entry name" value="cupin_TM1112-like"/>
    <property type="match status" value="1"/>
</dbReference>
<proteinExistence type="predicted"/>
<dbReference type="InterPro" id="IPR008579">
    <property type="entry name" value="UGlyAH_Cupin_dom"/>
</dbReference>
<comment type="caution">
    <text evidence="2">The sequence shown here is derived from an EMBL/GenBank/DDBJ whole genome shotgun (WGS) entry which is preliminary data.</text>
</comment>
<evidence type="ECO:0000313" key="3">
    <source>
        <dbReference type="Proteomes" id="UP000019486"/>
    </source>
</evidence>
<dbReference type="EMBL" id="AVFL01000005">
    <property type="protein sequence ID" value="EWY41211.1"/>
    <property type="molecule type" value="Genomic_DNA"/>
</dbReference>
<dbReference type="AlphaFoldDB" id="W9H908"/>
<dbReference type="PANTHER" id="PTHR40943:SF2">
    <property type="entry name" value="(S)-UREIDOGLYCINE AMINOHYDROLASE CUPIN DOMAIN-CONTAINING PROTEIN"/>
    <property type="match status" value="1"/>
</dbReference>
<dbReference type="PANTHER" id="PTHR40943">
    <property type="entry name" value="CYTOPLASMIC PROTEIN-RELATED"/>
    <property type="match status" value="1"/>
</dbReference>
<name>W9H908_9PROT</name>
<dbReference type="OrthoDB" id="9799053at2"/>
<dbReference type="Pfam" id="PF05899">
    <property type="entry name" value="Cupin_3"/>
    <property type="match status" value="1"/>
</dbReference>
<dbReference type="RefSeq" id="WP_051511836.1">
    <property type="nucleotide sequence ID" value="NZ_AVFL01000005.1"/>
</dbReference>
<accession>W9H908</accession>
<keyword evidence="3" id="KW-1185">Reference proteome</keyword>
<dbReference type="Gene3D" id="2.60.120.10">
    <property type="entry name" value="Jelly Rolls"/>
    <property type="match status" value="1"/>
</dbReference>
<dbReference type="InterPro" id="IPR014710">
    <property type="entry name" value="RmlC-like_jellyroll"/>
</dbReference>
<evidence type="ECO:0000313" key="2">
    <source>
        <dbReference type="EMBL" id="EWY41211.1"/>
    </source>
</evidence>
<feature type="domain" description="(S)-ureidoglycine aminohydrolase cupin" evidence="1">
    <location>
        <begin position="44"/>
        <end position="115"/>
    </location>
</feature>
<dbReference type="Proteomes" id="UP000019486">
    <property type="component" value="Unassembled WGS sequence"/>
</dbReference>
<protein>
    <submittedName>
        <fullName evidence="2">Transcriptional regulator</fullName>
    </submittedName>
</protein>
<dbReference type="InterPro" id="IPR011051">
    <property type="entry name" value="RmlC_Cupin_sf"/>
</dbReference>
<gene>
    <name evidence="2" type="ORF">N825_31675</name>
</gene>
<evidence type="ECO:0000259" key="1">
    <source>
        <dbReference type="Pfam" id="PF05899"/>
    </source>
</evidence>
<organism evidence="2 3">
    <name type="scientific">Skermanella stibiiresistens SB22</name>
    <dbReference type="NCBI Taxonomy" id="1385369"/>
    <lineage>
        <taxon>Bacteria</taxon>
        <taxon>Pseudomonadati</taxon>
        <taxon>Pseudomonadota</taxon>
        <taxon>Alphaproteobacteria</taxon>
        <taxon>Rhodospirillales</taxon>
        <taxon>Azospirillaceae</taxon>
        <taxon>Skermanella</taxon>
    </lineage>
</organism>
<sequence>MSKRISDLAVIGETTSEEYAIRPDDGRILAGSPDQLAWNHFTDTTGQFSAGIWEGAPGVWKVNFTENEFCHLLSGIVVVRDEAGAERAFKAGDAFVMPAGFVGTWEVVERARKLYATFEAAGSVQVADG</sequence>
<dbReference type="SUPFAM" id="SSF51182">
    <property type="entry name" value="RmlC-like cupins"/>
    <property type="match status" value="1"/>
</dbReference>
<dbReference type="STRING" id="1385369.N825_31675"/>